<comment type="caution">
    <text evidence="2">The sequence shown here is derived from an EMBL/GenBank/DDBJ whole genome shotgun (WGS) entry which is preliminary data.</text>
</comment>
<dbReference type="EMBL" id="JBHSIS010000006">
    <property type="protein sequence ID" value="MFC4854592.1"/>
    <property type="molecule type" value="Genomic_DNA"/>
</dbReference>
<reference evidence="3" key="1">
    <citation type="journal article" date="2019" name="Int. J. Syst. Evol. Microbiol.">
        <title>The Global Catalogue of Microorganisms (GCM) 10K type strain sequencing project: providing services to taxonomists for standard genome sequencing and annotation.</title>
        <authorList>
            <consortium name="The Broad Institute Genomics Platform"/>
            <consortium name="The Broad Institute Genome Sequencing Center for Infectious Disease"/>
            <person name="Wu L."/>
            <person name="Ma J."/>
        </authorList>
    </citation>
    <scope>NUCLEOTIDE SEQUENCE [LARGE SCALE GENOMIC DNA]</scope>
    <source>
        <strain evidence="3">ZS-22-S1</strain>
    </source>
</reference>
<dbReference type="Proteomes" id="UP001595859">
    <property type="component" value="Unassembled WGS sequence"/>
</dbReference>
<proteinExistence type="predicted"/>
<gene>
    <name evidence="2" type="ORF">ACFPCV_13865</name>
</gene>
<accession>A0ABV9S020</accession>
<evidence type="ECO:0000256" key="1">
    <source>
        <dbReference type="SAM" id="MobiDB-lite"/>
    </source>
</evidence>
<organism evidence="2 3">
    <name type="scientific">Actinophytocola glycyrrhizae</name>
    <dbReference type="NCBI Taxonomy" id="2044873"/>
    <lineage>
        <taxon>Bacteria</taxon>
        <taxon>Bacillati</taxon>
        <taxon>Actinomycetota</taxon>
        <taxon>Actinomycetes</taxon>
        <taxon>Pseudonocardiales</taxon>
        <taxon>Pseudonocardiaceae</taxon>
    </lineage>
</organism>
<feature type="region of interest" description="Disordered" evidence="1">
    <location>
        <begin position="1"/>
        <end position="20"/>
    </location>
</feature>
<protein>
    <recommendedName>
        <fullName evidence="4">SUKH-4 immunity protein of toxin-antitoxin system</fullName>
    </recommendedName>
</protein>
<evidence type="ECO:0000313" key="2">
    <source>
        <dbReference type="EMBL" id="MFC4854592.1"/>
    </source>
</evidence>
<evidence type="ECO:0008006" key="4">
    <source>
        <dbReference type="Google" id="ProtNLM"/>
    </source>
</evidence>
<sequence length="359" mass="39588">MSPVSRGRKPKKSKKRRRVQARAVRTVGLGTGKPAWFEPTITAVLDGAVRLESVRGLRETEQLTCELVGAQLHRVIQEGHAGLHFSWWFDELAGAARERDARRLLLGLASIGAPEVDYGLADPPRVTATGEVFRMRDVYGSRFAVLARFSYEDDPCVYLFDIDASEMVRLVSAGVFDDVDQAAAAWLADVGAAAGDVTPRPVEDVGELTCLSQLDIGGLAVFGDESRVAMDNWFRAQRRQDDLAEALAARGMPLPLDESPYDCDSTLMVAEFTAWYENTRGVPPDPDAVASLAEQWMEGALPETWYSVSPRRVETQIALLSDWLPDEPVTIAAKSLLPDWVAWLGERARLPDHLRAAVR</sequence>
<evidence type="ECO:0000313" key="3">
    <source>
        <dbReference type="Proteomes" id="UP001595859"/>
    </source>
</evidence>
<name>A0ABV9S020_9PSEU</name>
<dbReference type="RefSeq" id="WP_378056523.1">
    <property type="nucleotide sequence ID" value="NZ_JBHSIS010000006.1"/>
</dbReference>
<keyword evidence="3" id="KW-1185">Reference proteome</keyword>